<dbReference type="PANTHER" id="PTHR33121">
    <property type="entry name" value="CYCLIC DI-GMP PHOSPHODIESTERASE PDEF"/>
    <property type="match status" value="1"/>
</dbReference>
<dbReference type="PANTHER" id="PTHR33121:SF71">
    <property type="entry name" value="OXYGEN SENSOR PROTEIN DOSP"/>
    <property type="match status" value="1"/>
</dbReference>
<dbReference type="AlphaFoldDB" id="B6BH83"/>
<protein>
    <submittedName>
        <fullName evidence="5">Response regulator receiver (CheY-like) modulated diguanylate cyclase/phosphodiesterase</fullName>
    </submittedName>
</protein>
<feature type="domain" description="EAL" evidence="3">
    <location>
        <begin position="325"/>
        <end position="565"/>
    </location>
</feature>
<evidence type="ECO:0000313" key="6">
    <source>
        <dbReference type="Proteomes" id="UP000006431"/>
    </source>
</evidence>
<organism evidence="5 6">
    <name type="scientific">Sulfurimonas gotlandica (strain DSM 19862 / JCM 16533 / GD1)</name>
    <dbReference type="NCBI Taxonomy" id="929558"/>
    <lineage>
        <taxon>Bacteria</taxon>
        <taxon>Pseudomonadati</taxon>
        <taxon>Campylobacterota</taxon>
        <taxon>Epsilonproteobacteria</taxon>
        <taxon>Campylobacterales</taxon>
        <taxon>Sulfurimonadaceae</taxon>
        <taxon>Sulfurimonas</taxon>
    </lineage>
</organism>
<proteinExistence type="predicted"/>
<name>B6BH83_SULGG</name>
<dbReference type="Gene3D" id="3.40.50.2300">
    <property type="match status" value="1"/>
</dbReference>
<dbReference type="CDD" id="cd01948">
    <property type="entry name" value="EAL"/>
    <property type="match status" value="1"/>
</dbReference>
<dbReference type="SMART" id="SM00448">
    <property type="entry name" value="REC"/>
    <property type="match status" value="1"/>
</dbReference>
<dbReference type="InterPro" id="IPR000160">
    <property type="entry name" value="GGDEF_dom"/>
</dbReference>
<dbReference type="InterPro" id="IPR011006">
    <property type="entry name" value="CheY-like_superfamily"/>
</dbReference>
<evidence type="ECO:0000259" key="3">
    <source>
        <dbReference type="PROSITE" id="PS50883"/>
    </source>
</evidence>
<evidence type="ECO:0000313" key="5">
    <source>
        <dbReference type="EMBL" id="EHP29872.1"/>
    </source>
</evidence>
<accession>H1FSE4</accession>
<dbReference type="EMBL" id="AFRZ01000001">
    <property type="protein sequence ID" value="EHP29872.1"/>
    <property type="molecule type" value="Genomic_DNA"/>
</dbReference>
<dbReference type="eggNOG" id="COG3706">
    <property type="taxonomic scope" value="Bacteria"/>
</dbReference>
<dbReference type="InterPro" id="IPR050706">
    <property type="entry name" value="Cyclic-di-GMP_PDE-like"/>
</dbReference>
<dbReference type="RefSeq" id="WP_008336302.1">
    <property type="nucleotide sequence ID" value="NZ_AFRZ01000001.1"/>
</dbReference>
<reference evidence="5 6" key="1">
    <citation type="journal article" date="2012" name="Proc. Natl. Acad. Sci. U.S.A.">
        <title>Genome and physiology of a model Epsilonproteobacterium responsible for sulfide detoxification in marine oxygen depletion zones.</title>
        <authorList>
            <person name="Grote J."/>
            <person name="Schott T."/>
            <person name="Bruckner C.G."/>
            <person name="Glockner F.O."/>
            <person name="Jost G."/>
            <person name="Teeling H."/>
            <person name="Labrenz M."/>
            <person name="Jurgens K."/>
        </authorList>
    </citation>
    <scope>NUCLEOTIDE SEQUENCE [LARGE SCALE GENOMIC DNA]</scope>
    <source>
        <strain evidence="5 6">GD1</strain>
    </source>
</reference>
<dbReference type="Gene3D" id="3.30.70.270">
    <property type="match status" value="1"/>
</dbReference>
<dbReference type="PROSITE" id="PS50110">
    <property type="entry name" value="RESPONSE_REGULATORY"/>
    <property type="match status" value="1"/>
</dbReference>
<dbReference type="eggNOG" id="COG2200">
    <property type="taxonomic scope" value="Bacteria"/>
</dbReference>
<dbReference type="InterPro" id="IPR001789">
    <property type="entry name" value="Sig_transdc_resp-reg_receiver"/>
</dbReference>
<dbReference type="PROSITE" id="PS50887">
    <property type="entry name" value="GGDEF"/>
    <property type="match status" value="1"/>
</dbReference>
<dbReference type="SUPFAM" id="SSF141868">
    <property type="entry name" value="EAL domain-like"/>
    <property type="match status" value="1"/>
</dbReference>
<accession>B6BH83</accession>
<sequence length="565" mass="65767">MNKEHFDSLIKSTKKLSILYVEDDKLARDSTLKFLETFFLKIDIAVDGEQAYAKKQLKKYDIIITDINMPKLNGIELIEKIRKHDASTPILILSAYDDRDYFVQSIKFGVDGYILKPVELGQFNTIISKIVKRIDLERSLSEYQNNLEQKVEEKTRELRYRCYHEFHTDLPNSQQLQADILKKDFSYILLLDISHFSTINKEYGKVFANHVLVRTARMLEYHIHKKAKLYKIESDRFVIMLKDATSEDVHEYCNQIVAFFDNKNVKVDEAELSITFNIGVAKIQDDITETLINCEYALDKSKDLGSRRYEVFDDEISCFRDEKEAIRWLRTTRMLILEDKIEPYFQPIQDIKTNEILKYEVLARGILGDRIVSPIYFIPPAEKLGLITSITRIMINKSFAFFQDKTHQFSINITERDLLESYLVDFLNEKMATYNISADRVTFEILENITLVKNNAKITEQLNGLRAMGFKIAIDDFGIENSNFSRLLEINLDFIKIDGVFIRNLKENARNRTITKAIVNLSKTLGIKTIAEFVEDEDIYNIIKECGIDYAQGYYIGKPEAVLIS</sequence>
<keyword evidence="6" id="KW-1185">Reference proteome</keyword>
<dbReference type="Pfam" id="PF00990">
    <property type="entry name" value="GGDEF"/>
    <property type="match status" value="1"/>
</dbReference>
<dbReference type="SMART" id="SM00052">
    <property type="entry name" value="EAL"/>
    <property type="match status" value="1"/>
</dbReference>
<dbReference type="Proteomes" id="UP000006431">
    <property type="component" value="Unassembled WGS sequence"/>
</dbReference>
<keyword evidence="1" id="KW-0597">Phosphoprotein</keyword>
<evidence type="ECO:0000259" key="2">
    <source>
        <dbReference type="PROSITE" id="PS50110"/>
    </source>
</evidence>
<dbReference type="OrthoDB" id="9790732at2"/>
<dbReference type="GO" id="GO:0071111">
    <property type="term" value="F:cyclic-guanylate-specific phosphodiesterase activity"/>
    <property type="evidence" value="ECO:0007669"/>
    <property type="project" value="InterPro"/>
</dbReference>
<dbReference type="InterPro" id="IPR029787">
    <property type="entry name" value="Nucleotide_cyclase"/>
</dbReference>
<dbReference type="CDD" id="cd01949">
    <property type="entry name" value="GGDEF"/>
    <property type="match status" value="1"/>
</dbReference>
<dbReference type="InterPro" id="IPR001633">
    <property type="entry name" value="EAL_dom"/>
</dbReference>
<dbReference type="HOGENOM" id="CLU_000445_70_46_7"/>
<dbReference type="GO" id="GO:0000160">
    <property type="term" value="P:phosphorelay signal transduction system"/>
    <property type="evidence" value="ECO:0007669"/>
    <property type="project" value="InterPro"/>
</dbReference>
<dbReference type="SUPFAM" id="SSF52172">
    <property type="entry name" value="CheY-like"/>
    <property type="match status" value="1"/>
</dbReference>
<dbReference type="Gene3D" id="3.20.20.450">
    <property type="entry name" value="EAL domain"/>
    <property type="match status" value="1"/>
</dbReference>
<feature type="domain" description="Response regulatory" evidence="2">
    <location>
        <begin position="17"/>
        <end position="131"/>
    </location>
</feature>
<dbReference type="SMART" id="SM00267">
    <property type="entry name" value="GGDEF"/>
    <property type="match status" value="1"/>
</dbReference>
<gene>
    <name evidence="5" type="ORF">SMGD1_1348</name>
</gene>
<feature type="domain" description="GGDEF" evidence="4">
    <location>
        <begin position="184"/>
        <end position="314"/>
    </location>
</feature>
<feature type="modified residue" description="4-aspartylphosphate" evidence="1">
    <location>
        <position position="66"/>
    </location>
</feature>
<dbReference type="PROSITE" id="PS50883">
    <property type="entry name" value="EAL"/>
    <property type="match status" value="1"/>
</dbReference>
<dbReference type="PATRIC" id="fig|929558.5.peg.1339"/>
<dbReference type="InterPro" id="IPR043128">
    <property type="entry name" value="Rev_trsase/Diguanyl_cyclase"/>
</dbReference>
<dbReference type="NCBIfam" id="TIGR00254">
    <property type="entry name" value="GGDEF"/>
    <property type="match status" value="1"/>
</dbReference>
<dbReference type="Pfam" id="PF00563">
    <property type="entry name" value="EAL"/>
    <property type="match status" value="1"/>
</dbReference>
<dbReference type="CDD" id="cd17536">
    <property type="entry name" value="REC_YesN-like"/>
    <property type="match status" value="1"/>
</dbReference>
<dbReference type="InterPro" id="IPR035919">
    <property type="entry name" value="EAL_sf"/>
</dbReference>
<evidence type="ECO:0000259" key="4">
    <source>
        <dbReference type="PROSITE" id="PS50887"/>
    </source>
</evidence>
<evidence type="ECO:0000256" key="1">
    <source>
        <dbReference type="PROSITE-ProRule" id="PRU00169"/>
    </source>
</evidence>
<dbReference type="Pfam" id="PF00072">
    <property type="entry name" value="Response_reg"/>
    <property type="match status" value="1"/>
</dbReference>
<comment type="caution">
    <text evidence="5">The sequence shown here is derived from an EMBL/GenBank/DDBJ whole genome shotgun (WGS) entry which is preliminary data.</text>
</comment>
<dbReference type="SUPFAM" id="SSF55073">
    <property type="entry name" value="Nucleotide cyclase"/>
    <property type="match status" value="1"/>
</dbReference>
<dbReference type="STRING" id="929558.SMGD1_1348"/>